<evidence type="ECO:0000256" key="1">
    <source>
        <dbReference type="SAM" id="Phobius"/>
    </source>
</evidence>
<proteinExistence type="predicted"/>
<dbReference type="SUPFAM" id="SSF141571">
    <property type="entry name" value="Pentapeptide repeat-like"/>
    <property type="match status" value="1"/>
</dbReference>
<keyword evidence="1" id="KW-0812">Transmembrane</keyword>
<dbReference type="InterPro" id="IPR001646">
    <property type="entry name" value="5peptide_repeat"/>
</dbReference>
<evidence type="ECO:0000313" key="2">
    <source>
        <dbReference type="EMBL" id="RTE06770.1"/>
    </source>
</evidence>
<accession>A0A430J911</accession>
<comment type="caution">
    <text evidence="2">The sequence shown here is derived from an EMBL/GenBank/DDBJ whole genome shotgun (WGS) entry which is preliminary data.</text>
</comment>
<keyword evidence="1" id="KW-1133">Transmembrane helix</keyword>
<dbReference type="Pfam" id="PF13599">
    <property type="entry name" value="Pentapeptide_4"/>
    <property type="match status" value="1"/>
</dbReference>
<reference evidence="2 3" key="1">
    <citation type="submission" date="2018-12" db="EMBL/GenBank/DDBJ databases">
        <title>Bacillus ochoae sp. nov., Paenibacillus whitsoniae sp. nov., Paenibacillus spiritus sp. nov. Isolated from the Mars Exploration Rover during spacecraft assembly.</title>
        <authorList>
            <person name="Seuylemezian A."/>
            <person name="Vaishampayan P."/>
        </authorList>
    </citation>
    <scope>NUCLEOTIDE SEQUENCE [LARGE SCALE GENOMIC DNA]</scope>
    <source>
        <strain evidence="2 3">MER 54</strain>
    </source>
</reference>
<organism evidence="2 3">
    <name type="scientific">Paenibacillus whitsoniae</name>
    <dbReference type="NCBI Taxonomy" id="2496558"/>
    <lineage>
        <taxon>Bacteria</taxon>
        <taxon>Bacillati</taxon>
        <taxon>Bacillota</taxon>
        <taxon>Bacilli</taxon>
        <taxon>Bacillales</taxon>
        <taxon>Paenibacillaceae</taxon>
        <taxon>Paenibacillus</taxon>
    </lineage>
</organism>
<feature type="transmembrane region" description="Helical" evidence="1">
    <location>
        <begin position="12"/>
        <end position="33"/>
    </location>
</feature>
<dbReference type="AlphaFoldDB" id="A0A430J911"/>
<feature type="transmembrane region" description="Helical" evidence="1">
    <location>
        <begin position="53"/>
        <end position="75"/>
    </location>
</feature>
<dbReference type="InterPro" id="IPR051082">
    <property type="entry name" value="Pentapeptide-BTB/POZ_domain"/>
</dbReference>
<dbReference type="RefSeq" id="WP_126143484.1">
    <property type="nucleotide sequence ID" value="NZ_RXHU01000072.1"/>
</dbReference>
<dbReference type="PANTHER" id="PTHR14136:SF17">
    <property type="entry name" value="BTB_POZ DOMAIN-CONTAINING PROTEIN KCTD9"/>
    <property type="match status" value="1"/>
</dbReference>
<keyword evidence="1" id="KW-0472">Membrane</keyword>
<protein>
    <submittedName>
        <fullName evidence="2">Pentapeptide repeat-containing protein</fullName>
    </submittedName>
</protein>
<keyword evidence="3" id="KW-1185">Reference proteome</keyword>
<dbReference type="EMBL" id="RXHU01000072">
    <property type="protein sequence ID" value="RTE06770.1"/>
    <property type="molecule type" value="Genomic_DNA"/>
</dbReference>
<gene>
    <name evidence="2" type="ORF">EJQ19_22480</name>
</gene>
<evidence type="ECO:0000313" key="3">
    <source>
        <dbReference type="Proteomes" id="UP000276128"/>
    </source>
</evidence>
<name>A0A430J911_9BACL</name>
<dbReference type="OrthoDB" id="2844859at2"/>
<dbReference type="Proteomes" id="UP000276128">
    <property type="component" value="Unassembled WGS sequence"/>
</dbReference>
<dbReference type="PANTHER" id="PTHR14136">
    <property type="entry name" value="BTB_POZ DOMAIN-CONTAINING PROTEIN KCTD9"/>
    <property type="match status" value="1"/>
</dbReference>
<dbReference type="Gene3D" id="2.160.20.80">
    <property type="entry name" value="E3 ubiquitin-protein ligase SopA"/>
    <property type="match status" value="1"/>
</dbReference>
<sequence>MKVFKKILKNELAVMVAVLVLFFVVTVGLTLLYDCIPIMIHKSIYGEDSFWEGFLVNLHNSVFDFLILGVILYYFTNRISQKRKIEEYFENIDDVRFWFKEEATSKLVANITRLNQNGYTKMNLSKCYLKDAFLNNVKLVNSQLMGAVLEGASLRNATLNNSDFNGAKLQNAVLRGASLKEAKLRNIFCDGTNFTGSFLNDVDLRQARLINSDFRNAIFKGADLQGAEFENSSFVKANFIGARNIDINKIVKAKTLVSAKFDSQVRTEIERIRPDLFIP</sequence>